<dbReference type="InterPro" id="IPR051783">
    <property type="entry name" value="NAD(P)-dependent_oxidoreduct"/>
</dbReference>
<evidence type="ECO:0000259" key="1">
    <source>
        <dbReference type="Pfam" id="PF01370"/>
    </source>
</evidence>
<feature type="domain" description="NAD-dependent epimerase/dehydratase" evidence="1">
    <location>
        <begin position="155"/>
        <end position="224"/>
    </location>
</feature>
<dbReference type="PANTHER" id="PTHR48079">
    <property type="entry name" value="PROTEIN YEEZ"/>
    <property type="match status" value="1"/>
</dbReference>
<proteinExistence type="predicted"/>
<name>A0A9W9RNW6_PENBR</name>
<dbReference type="Proteomes" id="UP001148299">
    <property type="component" value="Unassembled WGS sequence"/>
</dbReference>
<evidence type="ECO:0000259" key="2">
    <source>
        <dbReference type="Pfam" id="PF13460"/>
    </source>
</evidence>
<dbReference type="InterPro" id="IPR016040">
    <property type="entry name" value="NAD(P)-bd_dom"/>
</dbReference>
<protein>
    <recommendedName>
        <fullName evidence="5">NAD(P)-binding domain-containing protein</fullName>
    </recommendedName>
</protein>
<gene>
    <name evidence="3" type="ORF">N7541_003513</name>
</gene>
<dbReference type="GO" id="GO:0005737">
    <property type="term" value="C:cytoplasm"/>
    <property type="evidence" value="ECO:0007669"/>
    <property type="project" value="TreeGrafter"/>
</dbReference>
<comment type="caution">
    <text evidence="3">The sequence shown here is derived from an EMBL/GenBank/DDBJ whole genome shotgun (WGS) entry which is preliminary data.</text>
</comment>
<dbReference type="Pfam" id="PF01370">
    <property type="entry name" value="Epimerase"/>
    <property type="match status" value="1"/>
</dbReference>
<accession>A0A9W9RNW6</accession>
<organism evidence="3 4">
    <name type="scientific">Penicillium brevicompactum</name>
    <dbReference type="NCBI Taxonomy" id="5074"/>
    <lineage>
        <taxon>Eukaryota</taxon>
        <taxon>Fungi</taxon>
        <taxon>Dikarya</taxon>
        <taxon>Ascomycota</taxon>
        <taxon>Pezizomycotina</taxon>
        <taxon>Eurotiomycetes</taxon>
        <taxon>Eurotiomycetidae</taxon>
        <taxon>Eurotiales</taxon>
        <taxon>Aspergillaceae</taxon>
        <taxon>Penicillium</taxon>
    </lineage>
</organism>
<evidence type="ECO:0000313" key="3">
    <source>
        <dbReference type="EMBL" id="KAJ5362669.1"/>
    </source>
</evidence>
<dbReference type="InterPro" id="IPR036291">
    <property type="entry name" value="NAD(P)-bd_dom_sf"/>
</dbReference>
<dbReference type="SUPFAM" id="SSF51735">
    <property type="entry name" value="NAD(P)-binding Rossmann-fold domains"/>
    <property type="match status" value="1"/>
</dbReference>
<evidence type="ECO:0000313" key="4">
    <source>
        <dbReference type="Proteomes" id="UP001148299"/>
    </source>
</evidence>
<reference evidence="3" key="2">
    <citation type="journal article" date="2023" name="IMA Fungus">
        <title>Comparative genomic study of the Penicillium genus elucidates a diverse pangenome and 15 lateral gene transfer events.</title>
        <authorList>
            <person name="Petersen C."/>
            <person name="Sorensen T."/>
            <person name="Nielsen M.R."/>
            <person name="Sondergaard T.E."/>
            <person name="Sorensen J.L."/>
            <person name="Fitzpatrick D.A."/>
            <person name="Frisvad J.C."/>
            <person name="Nielsen K.L."/>
        </authorList>
    </citation>
    <scope>NUCLEOTIDE SEQUENCE</scope>
    <source>
        <strain evidence="3">IBT 35675</strain>
    </source>
</reference>
<dbReference type="Pfam" id="PF13460">
    <property type="entry name" value="NAD_binding_10"/>
    <property type="match status" value="1"/>
</dbReference>
<sequence>MSPRIFITGATGYIGGHTTSVLLAAHPEYQLVALVRNEEQATKLKSQWPTITTVVGTLDDDKLIKEESAKANVVLQLASSDHVPVVRSAIAGLATGGGKLIHISGTGVLNDMSTGPGNPAPRVYDDVKDIAQITSLPGTAFHRDVDDAVLTGGVKHGVPTAIICPPLIYGVGQGPIKKRSMQIPFLSEAILKRGRGFTVGEGKNIWDHVYVGDLANACVLLIEEALKPEGGSAQWGPEGYYFVESGEFAWKDIAQKISQIAKDLGAIETAEVDQLSVDEASKFHPWAPVLWGGNCRSRATRLQSLGWKPQGPTVFEALPDMVKAELDHQTK</sequence>
<keyword evidence="4" id="KW-1185">Reference proteome</keyword>
<dbReference type="PANTHER" id="PTHR48079:SF6">
    <property type="entry name" value="NAD(P)-BINDING DOMAIN-CONTAINING PROTEIN-RELATED"/>
    <property type="match status" value="1"/>
</dbReference>
<dbReference type="Gene3D" id="3.40.50.720">
    <property type="entry name" value="NAD(P)-binding Rossmann-like Domain"/>
    <property type="match status" value="1"/>
</dbReference>
<reference evidence="3" key="1">
    <citation type="submission" date="2022-12" db="EMBL/GenBank/DDBJ databases">
        <authorList>
            <person name="Petersen C."/>
        </authorList>
    </citation>
    <scope>NUCLEOTIDE SEQUENCE</scope>
    <source>
        <strain evidence="3">IBT 35675</strain>
    </source>
</reference>
<dbReference type="AlphaFoldDB" id="A0A9W9RNW6"/>
<dbReference type="EMBL" id="JAPZBR010000002">
    <property type="protein sequence ID" value="KAJ5362669.1"/>
    <property type="molecule type" value="Genomic_DNA"/>
</dbReference>
<evidence type="ECO:0008006" key="5">
    <source>
        <dbReference type="Google" id="ProtNLM"/>
    </source>
</evidence>
<feature type="domain" description="NAD(P)-binding" evidence="2">
    <location>
        <begin position="9"/>
        <end position="114"/>
    </location>
</feature>
<dbReference type="InterPro" id="IPR001509">
    <property type="entry name" value="Epimerase_deHydtase"/>
</dbReference>
<dbReference type="GO" id="GO:0004029">
    <property type="term" value="F:aldehyde dehydrogenase (NAD+) activity"/>
    <property type="evidence" value="ECO:0007669"/>
    <property type="project" value="TreeGrafter"/>
</dbReference>